<dbReference type="Proteomes" id="UP000887159">
    <property type="component" value="Unassembled WGS sequence"/>
</dbReference>
<feature type="region of interest" description="Disordered" evidence="1">
    <location>
        <begin position="30"/>
        <end position="119"/>
    </location>
</feature>
<evidence type="ECO:0000313" key="4">
    <source>
        <dbReference type="Proteomes" id="UP000887159"/>
    </source>
</evidence>
<organism evidence="3 4">
    <name type="scientific">Trichonephila clavipes</name>
    <name type="common">Golden silk orbweaver</name>
    <name type="synonym">Nephila clavipes</name>
    <dbReference type="NCBI Taxonomy" id="2585209"/>
    <lineage>
        <taxon>Eukaryota</taxon>
        <taxon>Metazoa</taxon>
        <taxon>Ecdysozoa</taxon>
        <taxon>Arthropoda</taxon>
        <taxon>Chelicerata</taxon>
        <taxon>Arachnida</taxon>
        <taxon>Araneae</taxon>
        <taxon>Araneomorphae</taxon>
        <taxon>Entelegynae</taxon>
        <taxon>Araneoidea</taxon>
        <taxon>Nephilidae</taxon>
        <taxon>Trichonephila</taxon>
    </lineage>
</organism>
<feature type="signal peptide" evidence="2">
    <location>
        <begin position="1"/>
        <end position="25"/>
    </location>
</feature>
<gene>
    <name evidence="3" type="ORF">TNCV_2399121</name>
</gene>
<evidence type="ECO:0000256" key="2">
    <source>
        <dbReference type="SAM" id="SignalP"/>
    </source>
</evidence>
<dbReference type="EMBL" id="BMAU01021349">
    <property type="protein sequence ID" value="GFY18688.1"/>
    <property type="molecule type" value="Genomic_DNA"/>
</dbReference>
<accession>A0A8X6SVY9</accession>
<evidence type="ECO:0000313" key="3">
    <source>
        <dbReference type="EMBL" id="GFY18688.1"/>
    </source>
</evidence>
<feature type="chain" id="PRO_5036450614" evidence="2">
    <location>
        <begin position="26"/>
        <end position="140"/>
    </location>
</feature>
<keyword evidence="2" id="KW-0732">Signal</keyword>
<evidence type="ECO:0000256" key="1">
    <source>
        <dbReference type="SAM" id="MobiDB-lite"/>
    </source>
</evidence>
<proteinExistence type="predicted"/>
<dbReference type="AlphaFoldDB" id="A0A8X6SVY9"/>
<feature type="compositionally biased region" description="Acidic residues" evidence="1">
    <location>
        <begin position="76"/>
        <end position="108"/>
    </location>
</feature>
<name>A0A8X6SVY9_TRICX</name>
<keyword evidence="4" id="KW-1185">Reference proteome</keyword>
<sequence length="140" mass="15791">MKTFWIAFSWTAILLVFIQINEGNARRFKRSPMPAVRGSNKRFLRSPQMDDSMPPMDDTDNNMPTGDTDDNMPTGDTDDTTQMDSMDDDMPMDDNDSNDDMSMDPDDSSDSKDNSDGGQSFIGWLFSPITGIFNWFAGLF</sequence>
<comment type="caution">
    <text evidence="3">The sequence shown here is derived from an EMBL/GenBank/DDBJ whole genome shotgun (WGS) entry which is preliminary data.</text>
</comment>
<protein>
    <submittedName>
        <fullName evidence="3">Uncharacterized protein</fullName>
    </submittedName>
</protein>
<feature type="compositionally biased region" description="Low complexity" evidence="1">
    <location>
        <begin position="46"/>
        <end position="65"/>
    </location>
</feature>
<reference evidence="3" key="1">
    <citation type="submission" date="2020-08" db="EMBL/GenBank/DDBJ databases">
        <title>Multicomponent nature underlies the extraordinary mechanical properties of spider dragline silk.</title>
        <authorList>
            <person name="Kono N."/>
            <person name="Nakamura H."/>
            <person name="Mori M."/>
            <person name="Yoshida Y."/>
            <person name="Ohtoshi R."/>
            <person name="Malay A.D."/>
            <person name="Moran D.A.P."/>
            <person name="Tomita M."/>
            <person name="Numata K."/>
            <person name="Arakawa K."/>
        </authorList>
    </citation>
    <scope>NUCLEOTIDE SEQUENCE</scope>
</reference>